<comment type="caution">
    <text evidence="7">The sequence shown here is derived from an EMBL/GenBank/DDBJ whole genome shotgun (WGS) entry which is preliminary data.</text>
</comment>
<evidence type="ECO:0000313" key="7">
    <source>
        <dbReference type="EMBL" id="CAD5124733.1"/>
    </source>
</evidence>
<feature type="region of interest" description="Disordered" evidence="5">
    <location>
        <begin position="34"/>
        <end position="57"/>
    </location>
</feature>
<dbReference type="CDD" id="cd00130">
    <property type="entry name" value="PAS"/>
    <property type="match status" value="1"/>
</dbReference>
<dbReference type="GO" id="GO:0000977">
    <property type="term" value="F:RNA polymerase II transcription regulatory region sequence-specific DNA binding"/>
    <property type="evidence" value="ECO:0007669"/>
    <property type="project" value="TreeGrafter"/>
</dbReference>
<evidence type="ECO:0000256" key="4">
    <source>
        <dbReference type="ARBA" id="ARBA00023242"/>
    </source>
</evidence>
<proteinExistence type="predicted"/>
<keyword evidence="8" id="KW-1185">Reference proteome</keyword>
<dbReference type="GO" id="GO:0000981">
    <property type="term" value="F:DNA-binding transcription factor activity, RNA polymerase II-specific"/>
    <property type="evidence" value="ECO:0007669"/>
    <property type="project" value="TreeGrafter"/>
</dbReference>
<dbReference type="Gene3D" id="3.30.450.20">
    <property type="entry name" value="PAS domain"/>
    <property type="match status" value="2"/>
</dbReference>
<accession>A0A7I8W9B5</accession>
<dbReference type="SMART" id="SM00091">
    <property type="entry name" value="PAS"/>
    <property type="match status" value="1"/>
</dbReference>
<dbReference type="SUPFAM" id="SSF55785">
    <property type="entry name" value="PYP-like sensor domain (PAS domain)"/>
    <property type="match status" value="1"/>
</dbReference>
<dbReference type="GO" id="GO:0005634">
    <property type="term" value="C:nucleus"/>
    <property type="evidence" value="ECO:0007669"/>
    <property type="project" value="UniProtKB-SubCell"/>
</dbReference>
<feature type="domain" description="PAS" evidence="6">
    <location>
        <begin position="133"/>
        <end position="199"/>
    </location>
</feature>
<dbReference type="AlphaFoldDB" id="A0A7I8W9B5"/>
<keyword evidence="4" id="KW-0539">Nucleus</keyword>
<gene>
    <name evidence="7" type="ORF">DGYR_LOCUS12226</name>
</gene>
<reference evidence="7 8" key="1">
    <citation type="submission" date="2020-08" db="EMBL/GenBank/DDBJ databases">
        <authorList>
            <person name="Hejnol A."/>
        </authorList>
    </citation>
    <scope>NUCLEOTIDE SEQUENCE [LARGE SCALE GENOMIC DNA]</scope>
</reference>
<evidence type="ECO:0000256" key="2">
    <source>
        <dbReference type="ARBA" id="ARBA00023015"/>
    </source>
</evidence>
<protein>
    <submittedName>
        <fullName evidence="7">DgyrCDS13003</fullName>
    </submittedName>
</protein>
<dbReference type="OrthoDB" id="6021714at2759"/>
<dbReference type="InterPro" id="IPR035965">
    <property type="entry name" value="PAS-like_dom_sf"/>
</dbReference>
<comment type="subcellular location">
    <subcellularLocation>
        <location evidence="1">Nucleus</location>
    </subcellularLocation>
</comment>
<sequence>MTAANVEMTGSNFFDYIHQADQQEVAEQLGLCAPNGVSLPSPRNGDERTSPTPADKATAIVGQTITKRSSERSFCVRMKSTLTKRGVHVKSNGYRVVQILTRLRHQFTFSLPRKASQRPLLGIVGMAIALPPPTVNELPLDSDMFVSRLNQGFQVTYVEPRIADLMDMSVDEMNGVTLYSLCHAEDGQKLRVLREESERERERESV</sequence>
<dbReference type="InterPro" id="IPR000014">
    <property type="entry name" value="PAS"/>
</dbReference>
<keyword evidence="2" id="KW-0805">Transcription regulation</keyword>
<organism evidence="7 8">
    <name type="scientific">Dimorphilus gyrociliatus</name>
    <dbReference type="NCBI Taxonomy" id="2664684"/>
    <lineage>
        <taxon>Eukaryota</taxon>
        <taxon>Metazoa</taxon>
        <taxon>Spiralia</taxon>
        <taxon>Lophotrochozoa</taxon>
        <taxon>Annelida</taxon>
        <taxon>Polychaeta</taxon>
        <taxon>Polychaeta incertae sedis</taxon>
        <taxon>Dinophilidae</taxon>
        <taxon>Dimorphilus</taxon>
    </lineage>
</organism>
<name>A0A7I8W9B5_9ANNE</name>
<evidence type="ECO:0000313" key="8">
    <source>
        <dbReference type="Proteomes" id="UP000549394"/>
    </source>
</evidence>
<evidence type="ECO:0000256" key="1">
    <source>
        <dbReference type="ARBA" id="ARBA00004123"/>
    </source>
</evidence>
<keyword evidence="3" id="KW-0804">Transcription</keyword>
<evidence type="ECO:0000256" key="5">
    <source>
        <dbReference type="SAM" id="MobiDB-lite"/>
    </source>
</evidence>
<dbReference type="PANTHER" id="PTHR23043">
    <property type="entry name" value="HYPOXIA-INDUCIBLE FACTOR 1 ALPHA"/>
    <property type="match status" value="1"/>
</dbReference>
<evidence type="ECO:0000259" key="6">
    <source>
        <dbReference type="SMART" id="SM00091"/>
    </source>
</evidence>
<dbReference type="EMBL" id="CAJFCJ010000022">
    <property type="protein sequence ID" value="CAD5124733.1"/>
    <property type="molecule type" value="Genomic_DNA"/>
</dbReference>
<dbReference type="Proteomes" id="UP000549394">
    <property type="component" value="Unassembled WGS sequence"/>
</dbReference>
<evidence type="ECO:0000256" key="3">
    <source>
        <dbReference type="ARBA" id="ARBA00023163"/>
    </source>
</evidence>
<dbReference type="PANTHER" id="PTHR23043:SF26">
    <property type="entry name" value="PROTEIN TRACHEALESS"/>
    <property type="match status" value="1"/>
</dbReference>